<evidence type="ECO:0000313" key="1">
    <source>
        <dbReference type="EMBL" id="SMC77638.1"/>
    </source>
</evidence>
<proteinExistence type="predicted"/>
<evidence type="ECO:0000313" key="2">
    <source>
        <dbReference type="Proteomes" id="UP000192328"/>
    </source>
</evidence>
<keyword evidence="1" id="KW-0645">Protease</keyword>
<protein>
    <submittedName>
        <fullName evidence="1">Protease</fullName>
    </submittedName>
</protein>
<sequence>MENLAPAGNRAALERADAAGADAVYLGYAAFSARAGAGNFDRQELEDAIRYAHLRHMRVHVTVNTLVKDGELEAVTEVLRLLRDLHADAVLIQDLGVLRIARNCFPELTVHASTQMAIHNRTGVLWCKKQGIHRVVLARECSLSEIRKCADTGVETEVFAHGAQCVAVSGLCLFSSMVGERSGNRGRCAQPCRMEYNYRGRRGAWLSPRDVCLRDELPKLQEAGVASIKLEGRLKRPEYVAVVAGSYRKGLDSLERGSFEKADRKEKEGLLQIFNRGSFMNGYALGCEDAGVIFPEGVNHQGIRMGRITAADGKLAHVKLEKDLQNGDGLALRGEHEETGLVYSGPDMKAGETAIIRLRPGAKAAVGDSVYRLTAVNQLKTAESMKGRTVPVDLFLKAMPGEALKLTATDGESTVTVTGEIVAEAKTRAATEEELCRNLEKTGETVFEARAVKAKTAGAFVPVSLVNAIRREALGALTAERISAFETRNAELRIKNSELKSVPEYLPNAAIPNLAYIRNRDQAEAARAAGLRVVWCPEDYRTEALEKLKAEMQPGDWLAMPDVCEEDTLQMLRQYTEENKELLGGVVLGSVGQLGGEWPVAFAAGPAIPVMNRQAASMLMEEGCAFVTASPELTGQELKTLLADGAPIVTTVYGRTRLMLLHHCPARTALGLAKGHAGCRMCDEGHPDALAGQVLEDRKGYRFPLLRQRLPEGCLVQLMNALPTDNIVNSELRIQNSELKERGLLPKAIILTTENEEESKEVVNAFREGRKTAGETTSGHWKRAVE</sequence>
<dbReference type="EMBL" id="FWXZ01000005">
    <property type="protein sequence ID" value="SMC77638.1"/>
    <property type="molecule type" value="Genomic_DNA"/>
</dbReference>
<reference evidence="1" key="1">
    <citation type="submission" date="2017-04" db="EMBL/GenBank/DDBJ databases">
        <authorList>
            <person name="Varghese N."/>
            <person name="Submissions S."/>
        </authorList>
    </citation>
    <scope>NUCLEOTIDE SEQUENCE</scope>
    <source>
        <strain evidence="1">WTE2008</strain>
    </source>
</reference>
<gene>
    <name evidence="1" type="ORF">SAMN06297397_2470</name>
</gene>
<keyword evidence="2" id="KW-1185">Reference proteome</keyword>
<dbReference type="Proteomes" id="UP000192328">
    <property type="component" value="Unassembled WGS sequence"/>
</dbReference>
<organism evidence="1 2">
    <name type="scientific">Aristaeella lactis</name>
    <dbReference type="NCBI Taxonomy" id="3046383"/>
    <lineage>
        <taxon>Bacteria</taxon>
        <taxon>Bacillati</taxon>
        <taxon>Bacillota</taxon>
        <taxon>Clostridia</taxon>
        <taxon>Eubacteriales</taxon>
        <taxon>Aristaeellaceae</taxon>
        <taxon>Aristaeella</taxon>
    </lineage>
</organism>
<accession>A0AC61PNV0</accession>
<name>A0AC61PNV0_9FIRM</name>
<comment type="caution">
    <text evidence="1">The sequence shown here is derived from an EMBL/GenBank/DDBJ whole genome shotgun (WGS) entry which is preliminary data.</text>
</comment>
<keyword evidence="1" id="KW-0378">Hydrolase</keyword>